<feature type="region of interest" description="Disordered" evidence="5">
    <location>
        <begin position="246"/>
        <end position="295"/>
    </location>
</feature>
<evidence type="ECO:0000313" key="6">
    <source>
        <dbReference type="EMBL" id="QPG75706.1"/>
    </source>
</evidence>
<dbReference type="Gene3D" id="1.10.246.60">
    <property type="entry name" value="Eukaryotic translation initiation factor 3 like domains"/>
    <property type="match status" value="1"/>
</dbReference>
<feature type="region of interest" description="Disordered" evidence="5">
    <location>
        <begin position="1"/>
        <end position="39"/>
    </location>
</feature>
<feature type="compositionally biased region" description="Acidic residues" evidence="5">
    <location>
        <begin position="17"/>
        <end position="32"/>
    </location>
</feature>
<dbReference type="PANTHER" id="PTHR21681">
    <property type="entry name" value="EUKARYOTIC TRANSLATION INITIATION FACTOR 3 SUBUNIT J"/>
    <property type="match status" value="1"/>
</dbReference>
<evidence type="ECO:0000256" key="3">
    <source>
        <dbReference type="ARBA" id="ARBA00022917"/>
    </source>
</evidence>
<dbReference type="PANTHER" id="PTHR21681:SF0">
    <property type="entry name" value="EUKARYOTIC TRANSLATION INITIATION FACTOR 3 SUBUNIT J"/>
    <property type="match status" value="1"/>
</dbReference>
<dbReference type="AlphaFoldDB" id="A0A875S2Y8"/>
<evidence type="ECO:0000256" key="5">
    <source>
        <dbReference type="SAM" id="MobiDB-lite"/>
    </source>
</evidence>
<dbReference type="GeneID" id="62196466"/>
<proteinExistence type="predicted"/>
<dbReference type="InterPro" id="IPR023194">
    <property type="entry name" value="eIF3-like_dom_sf"/>
</dbReference>
<evidence type="ECO:0000313" key="7">
    <source>
        <dbReference type="Proteomes" id="UP000662931"/>
    </source>
</evidence>
<dbReference type="OrthoDB" id="20381at2759"/>
<accession>A0A875S2Y8</accession>
<dbReference type="KEGG" id="bnn:FOA43_003065"/>
<dbReference type="GO" id="GO:0003743">
    <property type="term" value="F:translation initiation factor activity"/>
    <property type="evidence" value="ECO:0007669"/>
    <property type="project" value="UniProtKB-KW"/>
</dbReference>
<gene>
    <name evidence="6" type="ORF">FOA43_003065</name>
</gene>
<dbReference type="InterPro" id="IPR013906">
    <property type="entry name" value="eIF3j"/>
</dbReference>
<evidence type="ECO:0000256" key="1">
    <source>
        <dbReference type="ARBA" id="ARBA00022490"/>
    </source>
</evidence>
<evidence type="ECO:0000256" key="4">
    <source>
        <dbReference type="ARBA" id="ARBA00029904"/>
    </source>
</evidence>
<keyword evidence="3" id="KW-0648">Protein biosynthesis</keyword>
<keyword evidence="1" id="KW-0963">Cytoplasm</keyword>
<keyword evidence="2" id="KW-0396">Initiation factor</keyword>
<sequence length="295" mass="33045">MSWDEDFKNPSVNEASVADDWEQEAVEDEDANDQPLLESWDVDIDELEKKKKEEAAKKKAEIEALKKRQQEALANKKNKKGKKPVLLEIDKVDGSTRRKMLKEAQLKADIKNAAELFAGMELSEKKKGEDSNGTSNEEDLDELFEADDDDEQTGSRVALTVDSPLIEHPLFLAEDEQGYEKLRRGLAGEMKRLAKVKPLTYVNSLAIDLISTMCEPMSLEQTRKVVSTLNAQVTKKVKDERKIRLSKTGGTSLGGTGKKKVKGKLNIGGGDSFRTDKINDMLEDDDDDFGDEDFM</sequence>
<dbReference type="Pfam" id="PF08597">
    <property type="entry name" value="eIF3_subunit"/>
    <property type="match status" value="1"/>
</dbReference>
<dbReference type="GO" id="GO:0005852">
    <property type="term" value="C:eukaryotic translation initiation factor 3 complex"/>
    <property type="evidence" value="ECO:0007669"/>
    <property type="project" value="InterPro"/>
</dbReference>
<keyword evidence="7" id="KW-1185">Reference proteome</keyword>
<organism evidence="6 7">
    <name type="scientific">Eeniella nana</name>
    <name type="common">Yeast</name>
    <name type="synonym">Brettanomyces nanus</name>
    <dbReference type="NCBI Taxonomy" id="13502"/>
    <lineage>
        <taxon>Eukaryota</taxon>
        <taxon>Fungi</taxon>
        <taxon>Dikarya</taxon>
        <taxon>Ascomycota</taxon>
        <taxon>Saccharomycotina</taxon>
        <taxon>Pichiomycetes</taxon>
        <taxon>Pichiales</taxon>
        <taxon>Pichiaceae</taxon>
        <taxon>Brettanomyces</taxon>
    </lineage>
</organism>
<dbReference type="RefSeq" id="XP_038779271.1">
    <property type="nucleotide sequence ID" value="XM_038923343.1"/>
</dbReference>
<dbReference type="Proteomes" id="UP000662931">
    <property type="component" value="Chromosome 3"/>
</dbReference>
<feature type="compositionally biased region" description="Acidic residues" evidence="5">
    <location>
        <begin position="281"/>
        <end position="295"/>
    </location>
</feature>
<reference evidence="6" key="1">
    <citation type="submission" date="2020-10" db="EMBL/GenBank/DDBJ databases">
        <authorList>
            <person name="Roach M.J.R."/>
        </authorList>
    </citation>
    <scope>NUCLEOTIDE SEQUENCE</scope>
    <source>
        <strain evidence="6">CBS 1945</strain>
    </source>
</reference>
<protein>
    <recommendedName>
        <fullName evidence="4">Eukaryotic translation initiation factor 3 30 kDa subunit</fullName>
    </recommendedName>
</protein>
<dbReference type="EMBL" id="CP064814">
    <property type="protein sequence ID" value="QPG75706.1"/>
    <property type="molecule type" value="Genomic_DNA"/>
</dbReference>
<evidence type="ECO:0000256" key="2">
    <source>
        <dbReference type="ARBA" id="ARBA00022540"/>
    </source>
</evidence>
<name>A0A875S2Y8_EENNA</name>